<name>A0ABY5HN68_9GAMM</name>
<reference evidence="1" key="1">
    <citation type="submission" date="2021-04" db="EMBL/GenBank/DDBJ databases">
        <title>Oceanospirillales bacteria with DddD are important DMSP degraders in coastal seawater.</title>
        <authorList>
            <person name="Liu J."/>
        </authorList>
    </citation>
    <scope>NUCLEOTIDE SEQUENCE</scope>
    <source>
        <strain evidence="1">D13-1</strain>
    </source>
</reference>
<evidence type="ECO:0000313" key="1">
    <source>
        <dbReference type="EMBL" id="UTW12692.1"/>
    </source>
</evidence>
<protein>
    <submittedName>
        <fullName evidence="1">Uncharacterized protein</fullName>
    </submittedName>
</protein>
<proteinExistence type="predicted"/>
<keyword evidence="2" id="KW-1185">Reference proteome</keyword>
<accession>A0ABY5HN68</accession>
<sequence>MGSGAYDFLADNAAHHRHVLAELAGSFAWMLELVARSCRHYRKYSASEIMALYQRWLTSGDPAEAEILQQQAISLEQNPRRHQRCRCVNRYNRCTPSSATPIG</sequence>
<dbReference type="EMBL" id="CP073347">
    <property type="protein sequence ID" value="UTW12692.1"/>
    <property type="molecule type" value="Genomic_DNA"/>
</dbReference>
<dbReference type="RefSeq" id="WP_255854808.1">
    <property type="nucleotide sequence ID" value="NZ_CP073347.1"/>
</dbReference>
<organism evidence="1 2">
    <name type="scientific">Marinobacterium rhizophilum</name>
    <dbReference type="NCBI Taxonomy" id="420402"/>
    <lineage>
        <taxon>Bacteria</taxon>
        <taxon>Pseudomonadati</taxon>
        <taxon>Pseudomonadota</taxon>
        <taxon>Gammaproteobacteria</taxon>
        <taxon>Oceanospirillales</taxon>
        <taxon>Oceanospirillaceae</taxon>
        <taxon>Marinobacterium</taxon>
    </lineage>
</organism>
<dbReference type="Proteomes" id="UP001058461">
    <property type="component" value="Chromosome"/>
</dbReference>
<evidence type="ECO:0000313" key="2">
    <source>
        <dbReference type="Proteomes" id="UP001058461"/>
    </source>
</evidence>
<gene>
    <name evidence="1" type="ORF">KDW95_03150</name>
</gene>